<reference evidence="7 8" key="1">
    <citation type="submission" date="2020-11" db="EMBL/GenBank/DDBJ databases">
        <title>Fusibacter basophilias sp. nov.</title>
        <authorList>
            <person name="Qiu D."/>
        </authorList>
    </citation>
    <scope>NUCLEOTIDE SEQUENCE [LARGE SCALE GENOMIC DNA]</scope>
    <source>
        <strain evidence="7 8">Q10-2</strain>
    </source>
</reference>
<dbReference type="RefSeq" id="WP_194702024.1">
    <property type="nucleotide sequence ID" value="NZ_JADKNH010000006.1"/>
</dbReference>
<dbReference type="PROSITE" id="PS50123">
    <property type="entry name" value="CHER"/>
    <property type="match status" value="1"/>
</dbReference>
<keyword evidence="5" id="KW-0949">S-adenosyl-L-methionine</keyword>
<comment type="catalytic activity">
    <reaction evidence="1">
        <text>L-glutamyl-[protein] + S-adenosyl-L-methionine = [protein]-L-glutamate 5-O-methyl ester + S-adenosyl-L-homocysteine</text>
        <dbReference type="Rhea" id="RHEA:24452"/>
        <dbReference type="Rhea" id="RHEA-COMP:10208"/>
        <dbReference type="Rhea" id="RHEA-COMP:10311"/>
        <dbReference type="ChEBI" id="CHEBI:29973"/>
        <dbReference type="ChEBI" id="CHEBI:57856"/>
        <dbReference type="ChEBI" id="CHEBI:59789"/>
        <dbReference type="ChEBI" id="CHEBI:82795"/>
        <dbReference type="EC" id="2.1.1.80"/>
    </reaction>
</comment>
<dbReference type="PIRSF" id="PIRSF000410">
    <property type="entry name" value="CheR"/>
    <property type="match status" value="1"/>
</dbReference>
<dbReference type="CDD" id="cd02440">
    <property type="entry name" value="AdoMet_MTases"/>
    <property type="match status" value="1"/>
</dbReference>
<dbReference type="EC" id="2.1.1.80" evidence="2"/>
<keyword evidence="8" id="KW-1185">Reference proteome</keyword>
<evidence type="ECO:0000313" key="7">
    <source>
        <dbReference type="EMBL" id="MBF4693791.1"/>
    </source>
</evidence>
<keyword evidence="3" id="KW-0489">Methyltransferase</keyword>
<dbReference type="PANTHER" id="PTHR24422">
    <property type="entry name" value="CHEMOTAXIS PROTEIN METHYLTRANSFERASE"/>
    <property type="match status" value="1"/>
</dbReference>
<evidence type="ECO:0000313" key="8">
    <source>
        <dbReference type="Proteomes" id="UP000614200"/>
    </source>
</evidence>
<proteinExistence type="predicted"/>
<dbReference type="InterPro" id="IPR022641">
    <property type="entry name" value="CheR_N"/>
</dbReference>
<keyword evidence="4" id="KW-0808">Transferase</keyword>
<dbReference type="InterPro" id="IPR036804">
    <property type="entry name" value="CheR_N_sf"/>
</dbReference>
<feature type="domain" description="CheR-type methyltransferase" evidence="6">
    <location>
        <begin position="1"/>
        <end position="270"/>
    </location>
</feature>
<dbReference type="InterPro" id="IPR026024">
    <property type="entry name" value="Chemotaxis_MeTrfase_CheR"/>
</dbReference>
<protein>
    <recommendedName>
        <fullName evidence="2">protein-glutamate O-methyltransferase</fullName>
        <ecNumber evidence="2">2.1.1.80</ecNumber>
    </recommendedName>
</protein>
<dbReference type="Pfam" id="PF03705">
    <property type="entry name" value="CheR_N"/>
    <property type="match status" value="1"/>
</dbReference>
<dbReference type="Gene3D" id="1.10.155.10">
    <property type="entry name" value="Chemotaxis receptor methyltransferase CheR, N-terminal domain"/>
    <property type="match status" value="1"/>
</dbReference>
<accession>A0ABR9ZTH8</accession>
<dbReference type="PANTHER" id="PTHR24422:SF19">
    <property type="entry name" value="CHEMOTAXIS PROTEIN METHYLTRANSFERASE"/>
    <property type="match status" value="1"/>
</dbReference>
<organism evidence="7 8">
    <name type="scientific">Fusibacter ferrireducens</name>
    <dbReference type="NCBI Taxonomy" id="2785058"/>
    <lineage>
        <taxon>Bacteria</taxon>
        <taxon>Bacillati</taxon>
        <taxon>Bacillota</taxon>
        <taxon>Clostridia</taxon>
        <taxon>Eubacteriales</taxon>
        <taxon>Eubacteriales Family XII. Incertae Sedis</taxon>
        <taxon>Fusibacter</taxon>
    </lineage>
</organism>
<dbReference type="SMART" id="SM00138">
    <property type="entry name" value="MeTrc"/>
    <property type="match status" value="1"/>
</dbReference>
<evidence type="ECO:0000256" key="2">
    <source>
        <dbReference type="ARBA" id="ARBA00012534"/>
    </source>
</evidence>
<dbReference type="Pfam" id="PF01739">
    <property type="entry name" value="CheR"/>
    <property type="match status" value="1"/>
</dbReference>
<dbReference type="InterPro" id="IPR029063">
    <property type="entry name" value="SAM-dependent_MTases_sf"/>
</dbReference>
<dbReference type="InterPro" id="IPR022642">
    <property type="entry name" value="CheR_C"/>
</dbReference>
<evidence type="ECO:0000256" key="4">
    <source>
        <dbReference type="ARBA" id="ARBA00022679"/>
    </source>
</evidence>
<dbReference type="Proteomes" id="UP000614200">
    <property type="component" value="Unassembled WGS sequence"/>
</dbReference>
<evidence type="ECO:0000256" key="3">
    <source>
        <dbReference type="ARBA" id="ARBA00022603"/>
    </source>
</evidence>
<dbReference type="Gene3D" id="3.40.50.150">
    <property type="entry name" value="Vaccinia Virus protein VP39"/>
    <property type="match status" value="1"/>
</dbReference>
<evidence type="ECO:0000256" key="5">
    <source>
        <dbReference type="ARBA" id="ARBA00022691"/>
    </source>
</evidence>
<dbReference type="InterPro" id="IPR000780">
    <property type="entry name" value="CheR_MeTrfase"/>
</dbReference>
<sequence length="270" mass="32162">MNIEDREFRRIQDFVYKNYGILLTEKKKTLVESRFSHILEVRGFKNFSSYFDIIEADKTGKEISEFINKITTNHTYFFREEKHFNFLKEIALPEIVLKEQQTRDIRIWSAGCSSGEEAYSIVMTLEAYLGKNKTLWDSKVLATDISLKVLESANRGEYESPQVEKLDKKIRERYFLKLNDEKFLVKSNIKNEVIFRKFNLMNAFPFKKKFHIIFCRNVMIYFDKESKKELINKFYNALMPGGYLFIGHSETIEDRSQGFKYIQPAIYKKE</sequence>
<dbReference type="InterPro" id="IPR050903">
    <property type="entry name" value="Bact_Chemotaxis_MeTrfase"/>
</dbReference>
<name>A0ABR9ZTH8_9FIRM</name>
<gene>
    <name evidence="7" type="ORF">ISU02_11690</name>
</gene>
<dbReference type="EMBL" id="JADKNH010000006">
    <property type="protein sequence ID" value="MBF4693791.1"/>
    <property type="molecule type" value="Genomic_DNA"/>
</dbReference>
<dbReference type="SUPFAM" id="SSF53335">
    <property type="entry name" value="S-adenosyl-L-methionine-dependent methyltransferases"/>
    <property type="match status" value="1"/>
</dbReference>
<dbReference type="PRINTS" id="PR00996">
    <property type="entry name" value="CHERMTFRASE"/>
</dbReference>
<dbReference type="SUPFAM" id="SSF47757">
    <property type="entry name" value="Chemotaxis receptor methyltransferase CheR, N-terminal domain"/>
    <property type="match status" value="1"/>
</dbReference>
<evidence type="ECO:0000259" key="6">
    <source>
        <dbReference type="PROSITE" id="PS50123"/>
    </source>
</evidence>
<comment type="caution">
    <text evidence="7">The sequence shown here is derived from an EMBL/GenBank/DDBJ whole genome shotgun (WGS) entry which is preliminary data.</text>
</comment>
<evidence type="ECO:0000256" key="1">
    <source>
        <dbReference type="ARBA" id="ARBA00001541"/>
    </source>
</evidence>